<protein>
    <submittedName>
        <fullName evidence="3">Class B sortase</fullName>
        <ecNumber evidence="3">3.4.22.71</ecNumber>
    </submittedName>
</protein>
<proteinExistence type="predicted"/>
<dbReference type="GO" id="GO:0016787">
    <property type="term" value="F:hydrolase activity"/>
    <property type="evidence" value="ECO:0007669"/>
    <property type="project" value="UniProtKB-KW"/>
</dbReference>
<dbReference type="EC" id="3.4.22.71" evidence="3"/>
<evidence type="ECO:0000313" key="3">
    <source>
        <dbReference type="EMBL" id="HJC47768.1"/>
    </source>
</evidence>
<gene>
    <name evidence="3" type="primary">srtB</name>
    <name evidence="3" type="ORF">IAA04_06920</name>
</gene>
<evidence type="ECO:0000256" key="1">
    <source>
        <dbReference type="ARBA" id="ARBA00022801"/>
    </source>
</evidence>
<reference evidence="3" key="1">
    <citation type="journal article" date="2021" name="PeerJ">
        <title>Extensive microbial diversity within the chicken gut microbiome revealed by metagenomics and culture.</title>
        <authorList>
            <person name="Gilroy R."/>
            <person name="Ravi A."/>
            <person name="Getino M."/>
            <person name="Pursley I."/>
            <person name="Horton D.L."/>
            <person name="Alikhan N.F."/>
            <person name="Baker D."/>
            <person name="Gharbi K."/>
            <person name="Hall N."/>
            <person name="Watson M."/>
            <person name="Adriaenssens E.M."/>
            <person name="Foster-Nyarko E."/>
            <person name="Jarju S."/>
            <person name="Secka A."/>
            <person name="Antonio M."/>
            <person name="Oren A."/>
            <person name="Chaudhuri R.R."/>
            <person name="La Ragione R."/>
            <person name="Hildebrand F."/>
            <person name="Pallen M.J."/>
        </authorList>
    </citation>
    <scope>NUCLEOTIDE SEQUENCE</scope>
    <source>
        <strain evidence="3">CHK183-5548</strain>
    </source>
</reference>
<dbReference type="AlphaFoldDB" id="A0A9D2PDU2"/>
<dbReference type="InterPro" id="IPR009835">
    <property type="entry name" value="SrtB"/>
</dbReference>
<comment type="caution">
    <text evidence="3">The sequence shown here is derived from an EMBL/GenBank/DDBJ whole genome shotgun (WGS) entry which is preliminary data.</text>
</comment>
<organism evidence="3 4">
    <name type="scientific">Candidatus Lachnoclostridium pullistercoris</name>
    <dbReference type="NCBI Taxonomy" id="2838632"/>
    <lineage>
        <taxon>Bacteria</taxon>
        <taxon>Bacillati</taxon>
        <taxon>Bacillota</taxon>
        <taxon>Clostridia</taxon>
        <taxon>Lachnospirales</taxon>
        <taxon>Lachnospiraceae</taxon>
    </lineage>
</organism>
<feature type="active site" description="Acyl-thioester intermediate" evidence="2">
    <location>
        <position position="246"/>
    </location>
</feature>
<feature type="active site" description="Proton donor/acceptor" evidence="2">
    <location>
        <position position="149"/>
    </location>
</feature>
<dbReference type="Pfam" id="PF04203">
    <property type="entry name" value="Sortase"/>
    <property type="match status" value="1"/>
</dbReference>
<evidence type="ECO:0000313" key="4">
    <source>
        <dbReference type="Proteomes" id="UP000823883"/>
    </source>
</evidence>
<keyword evidence="1 3" id="KW-0378">Hydrolase</keyword>
<dbReference type="NCBIfam" id="TIGR03064">
    <property type="entry name" value="sortase_srtB"/>
    <property type="match status" value="1"/>
</dbReference>
<accession>A0A9D2PDU2</accession>
<dbReference type="SUPFAM" id="SSF63817">
    <property type="entry name" value="Sortase"/>
    <property type="match status" value="1"/>
</dbReference>
<dbReference type="CDD" id="cd05826">
    <property type="entry name" value="Sortase_B"/>
    <property type="match status" value="1"/>
</dbReference>
<name>A0A9D2PDU2_9FIRM</name>
<reference evidence="3" key="2">
    <citation type="submission" date="2021-04" db="EMBL/GenBank/DDBJ databases">
        <authorList>
            <person name="Gilroy R."/>
        </authorList>
    </citation>
    <scope>NUCLEOTIDE SEQUENCE</scope>
    <source>
        <strain evidence="3">CHK183-5548</strain>
    </source>
</reference>
<dbReference type="EMBL" id="DWWL01000044">
    <property type="protein sequence ID" value="HJC47768.1"/>
    <property type="molecule type" value="Genomic_DNA"/>
</dbReference>
<dbReference type="InterPro" id="IPR005754">
    <property type="entry name" value="Sortase"/>
</dbReference>
<sequence>MWKKFAGHFLTLVIVLCLGAAAFFGWKIIKTELDYKKGQEGLEAIYQAMEEALEENAAGRTEEAEETPGEDPEVRLGQYRALHGENSDMAGWIRIPDTKIDYPVMHTPEDPEYYFHRDFEKNYSSYGMIFLDGDCRLDGSSPNLLLYGHHMRNGSMFAQIQSYDSEEFCREHPYIYFDTLEELGTYEVLGAFKAPAAELDDDFKKMLLAETEEDYGRFMNYLKGRRFYDTGVEAEYPRQLITLTTCEYTQKDGRFFVVAAKVEEPAEP</sequence>
<dbReference type="Gene3D" id="2.40.260.10">
    <property type="entry name" value="Sortase"/>
    <property type="match status" value="1"/>
</dbReference>
<evidence type="ECO:0000256" key="2">
    <source>
        <dbReference type="PIRSR" id="PIRSR605754-1"/>
    </source>
</evidence>
<dbReference type="InterPro" id="IPR023365">
    <property type="entry name" value="Sortase_dom-sf"/>
</dbReference>
<dbReference type="Proteomes" id="UP000823883">
    <property type="component" value="Unassembled WGS sequence"/>
</dbReference>